<dbReference type="GO" id="GO:0045892">
    <property type="term" value="P:negative regulation of DNA-templated transcription"/>
    <property type="evidence" value="ECO:0007669"/>
    <property type="project" value="TreeGrafter"/>
</dbReference>
<evidence type="ECO:0000313" key="11">
    <source>
        <dbReference type="Proteomes" id="UP000294902"/>
    </source>
</evidence>
<dbReference type="InterPro" id="IPR002481">
    <property type="entry name" value="FUR"/>
</dbReference>
<feature type="binding site" evidence="8">
    <location>
        <position position="143"/>
    </location>
    <ligand>
        <name>Zn(2+)</name>
        <dbReference type="ChEBI" id="CHEBI:29105"/>
    </ligand>
</feature>
<evidence type="ECO:0000256" key="7">
    <source>
        <dbReference type="ARBA" id="ARBA00023163"/>
    </source>
</evidence>
<dbReference type="OrthoDB" id="8659436at2"/>
<dbReference type="PANTHER" id="PTHR33202:SF7">
    <property type="entry name" value="FERRIC UPTAKE REGULATION PROTEIN"/>
    <property type="match status" value="1"/>
</dbReference>
<dbReference type="GO" id="GO:1900376">
    <property type="term" value="P:regulation of secondary metabolite biosynthetic process"/>
    <property type="evidence" value="ECO:0007669"/>
    <property type="project" value="TreeGrafter"/>
</dbReference>
<evidence type="ECO:0000256" key="5">
    <source>
        <dbReference type="ARBA" id="ARBA00023015"/>
    </source>
</evidence>
<reference evidence="10 11" key="1">
    <citation type="submission" date="2019-03" db="EMBL/GenBank/DDBJ databases">
        <title>Genomic Encyclopedia of Type Strains, Phase IV (KMG-IV): sequencing the most valuable type-strain genomes for metagenomic binning, comparative biology and taxonomic classification.</title>
        <authorList>
            <person name="Goeker M."/>
        </authorList>
    </citation>
    <scope>NUCLEOTIDE SEQUENCE [LARGE SCALE GENOMIC DNA]</scope>
    <source>
        <strain evidence="10 11">DSM 24629</strain>
    </source>
</reference>
<dbReference type="AlphaFoldDB" id="A0A4R3MUC6"/>
<dbReference type="Proteomes" id="UP000294902">
    <property type="component" value="Unassembled WGS sequence"/>
</dbReference>
<feature type="binding site" evidence="8">
    <location>
        <position position="100"/>
    </location>
    <ligand>
        <name>Zn(2+)</name>
        <dbReference type="ChEBI" id="CHEBI:29105"/>
    </ligand>
</feature>
<dbReference type="Pfam" id="PF01475">
    <property type="entry name" value="FUR"/>
    <property type="match status" value="1"/>
</dbReference>
<evidence type="ECO:0000256" key="1">
    <source>
        <dbReference type="ARBA" id="ARBA00007957"/>
    </source>
</evidence>
<name>A0A4R3MUC6_9FIRM</name>
<keyword evidence="11" id="KW-1185">Reference proteome</keyword>
<evidence type="ECO:0000256" key="2">
    <source>
        <dbReference type="ARBA" id="ARBA00022491"/>
    </source>
</evidence>
<dbReference type="PANTHER" id="PTHR33202">
    <property type="entry name" value="ZINC UPTAKE REGULATION PROTEIN"/>
    <property type="match status" value="1"/>
</dbReference>
<keyword evidence="2" id="KW-0678">Repressor</keyword>
<feature type="binding site" evidence="8">
    <location>
        <position position="103"/>
    </location>
    <ligand>
        <name>Zn(2+)</name>
        <dbReference type="ChEBI" id="CHEBI:29105"/>
    </ligand>
</feature>
<gene>
    <name evidence="10" type="ORF">EDC18_101182</name>
</gene>
<organism evidence="10 11">
    <name type="scientific">Natranaerovirga pectinivora</name>
    <dbReference type="NCBI Taxonomy" id="682400"/>
    <lineage>
        <taxon>Bacteria</taxon>
        <taxon>Bacillati</taxon>
        <taxon>Bacillota</taxon>
        <taxon>Clostridia</taxon>
        <taxon>Lachnospirales</taxon>
        <taxon>Natranaerovirgaceae</taxon>
        <taxon>Natranaerovirga</taxon>
    </lineage>
</organism>
<keyword evidence="7" id="KW-0804">Transcription</keyword>
<dbReference type="FunFam" id="1.10.10.10:FF:000051">
    <property type="entry name" value="Fur family transcriptional regulator"/>
    <property type="match status" value="1"/>
</dbReference>
<dbReference type="SUPFAM" id="SSF46785">
    <property type="entry name" value="Winged helix' DNA-binding domain"/>
    <property type="match status" value="1"/>
</dbReference>
<evidence type="ECO:0000256" key="8">
    <source>
        <dbReference type="PIRSR" id="PIRSR602481-1"/>
    </source>
</evidence>
<comment type="similarity">
    <text evidence="1">Belongs to the Fur family.</text>
</comment>
<comment type="cofactor">
    <cofactor evidence="9">
        <name>Mn(2+)</name>
        <dbReference type="ChEBI" id="CHEBI:29035"/>
    </cofactor>
    <cofactor evidence="9">
        <name>Fe(2+)</name>
        <dbReference type="ChEBI" id="CHEBI:29033"/>
    </cofactor>
    <text evidence="9">Binds 1 Mn(2+) or Fe(2+) ion per subunit.</text>
</comment>
<evidence type="ECO:0000256" key="3">
    <source>
        <dbReference type="ARBA" id="ARBA00022723"/>
    </source>
</evidence>
<protein>
    <submittedName>
        <fullName evidence="10">Fur family ferric uptake transcriptional regulator</fullName>
    </submittedName>
</protein>
<dbReference type="InterPro" id="IPR036390">
    <property type="entry name" value="WH_DNA-bd_sf"/>
</dbReference>
<accession>A0A4R3MUC6</accession>
<feature type="binding site" evidence="9">
    <location>
        <position position="94"/>
    </location>
    <ligand>
        <name>Fe cation</name>
        <dbReference type="ChEBI" id="CHEBI:24875"/>
    </ligand>
</feature>
<evidence type="ECO:0000256" key="6">
    <source>
        <dbReference type="ARBA" id="ARBA00023125"/>
    </source>
</evidence>
<dbReference type="EMBL" id="SMAL01000001">
    <property type="protein sequence ID" value="TCT16886.1"/>
    <property type="molecule type" value="Genomic_DNA"/>
</dbReference>
<dbReference type="CDD" id="cd07153">
    <property type="entry name" value="Fur_like"/>
    <property type="match status" value="1"/>
</dbReference>
<dbReference type="Gene3D" id="1.10.10.10">
    <property type="entry name" value="Winged helix-like DNA-binding domain superfamily/Winged helix DNA-binding domain"/>
    <property type="match status" value="1"/>
</dbReference>
<dbReference type="InterPro" id="IPR043135">
    <property type="entry name" value="Fur_C"/>
</dbReference>
<dbReference type="Gene3D" id="3.30.1490.190">
    <property type="match status" value="1"/>
</dbReference>
<sequence length="148" mass="17425">MSQEKNDFKELLKEKGLKLTTQRRTILELLEKHQGEHLTAEEIYELVKIECPEIGLATVYRTVQLLQELKLIERLNLDDGYSRYEIGKSENEHHHHHLICNQCSKVLEVEDDLLDPLEDEIEKSFNFKVTDHKVKFYGICSDCIKDNK</sequence>
<comment type="caution">
    <text evidence="10">The sequence shown here is derived from an EMBL/GenBank/DDBJ whole genome shotgun (WGS) entry which is preliminary data.</text>
</comment>
<comment type="cofactor">
    <cofactor evidence="8">
        <name>Zn(2+)</name>
        <dbReference type="ChEBI" id="CHEBI:29105"/>
    </cofactor>
    <text evidence="8">Binds 1 zinc ion per subunit.</text>
</comment>
<evidence type="ECO:0000256" key="9">
    <source>
        <dbReference type="PIRSR" id="PIRSR602481-2"/>
    </source>
</evidence>
<keyword evidence="4 8" id="KW-0862">Zinc</keyword>
<keyword evidence="6" id="KW-0238">DNA-binding</keyword>
<keyword evidence="9" id="KW-0408">Iron</keyword>
<dbReference type="RefSeq" id="WP_132249320.1">
    <property type="nucleotide sequence ID" value="NZ_SMAL01000001.1"/>
</dbReference>
<dbReference type="GO" id="GO:0000976">
    <property type="term" value="F:transcription cis-regulatory region binding"/>
    <property type="evidence" value="ECO:0007669"/>
    <property type="project" value="TreeGrafter"/>
</dbReference>
<feature type="binding site" evidence="9">
    <location>
        <position position="132"/>
    </location>
    <ligand>
        <name>Fe cation</name>
        <dbReference type="ChEBI" id="CHEBI:24875"/>
    </ligand>
</feature>
<evidence type="ECO:0000313" key="10">
    <source>
        <dbReference type="EMBL" id="TCT16886.1"/>
    </source>
</evidence>
<dbReference type="GO" id="GO:0003700">
    <property type="term" value="F:DNA-binding transcription factor activity"/>
    <property type="evidence" value="ECO:0007669"/>
    <property type="project" value="InterPro"/>
</dbReference>
<evidence type="ECO:0000256" key="4">
    <source>
        <dbReference type="ARBA" id="ARBA00022833"/>
    </source>
</evidence>
<feature type="binding site" evidence="8">
    <location>
        <position position="140"/>
    </location>
    <ligand>
        <name>Zn(2+)</name>
        <dbReference type="ChEBI" id="CHEBI:29105"/>
    </ligand>
</feature>
<dbReference type="InterPro" id="IPR036388">
    <property type="entry name" value="WH-like_DNA-bd_sf"/>
</dbReference>
<dbReference type="GO" id="GO:0008270">
    <property type="term" value="F:zinc ion binding"/>
    <property type="evidence" value="ECO:0007669"/>
    <property type="project" value="TreeGrafter"/>
</dbReference>
<keyword evidence="5" id="KW-0805">Transcription regulation</keyword>
<keyword evidence="3 8" id="KW-0479">Metal-binding</keyword>
<proteinExistence type="inferred from homology"/>